<evidence type="ECO:0000313" key="1">
    <source>
        <dbReference type="EMBL" id="TQM71301.1"/>
    </source>
</evidence>
<dbReference type="Gene3D" id="1.10.443.10">
    <property type="entry name" value="Intergrase catalytic core"/>
    <property type="match status" value="1"/>
</dbReference>
<dbReference type="GO" id="GO:0003677">
    <property type="term" value="F:DNA binding"/>
    <property type="evidence" value="ECO:0007669"/>
    <property type="project" value="InterPro"/>
</dbReference>
<reference evidence="1 2" key="1">
    <citation type="submission" date="2019-06" db="EMBL/GenBank/DDBJ databases">
        <title>Sequencing the genomes of 1000 actinobacteria strains.</title>
        <authorList>
            <person name="Klenk H.-P."/>
        </authorList>
    </citation>
    <scope>NUCLEOTIDE SEQUENCE [LARGE SCALE GENOMIC DNA]</scope>
    <source>
        <strain evidence="1 2">DSM 45043</strain>
    </source>
</reference>
<sequence>MAERPYDLRPACVSTRLNADVPAPPVAEWAGHSVEVLLKVYAKCIAGQAKRRITAARNGP</sequence>
<dbReference type="AlphaFoldDB" id="A0A543IL44"/>
<organism evidence="1 2">
    <name type="scientific">Actinomadura hallensis</name>
    <dbReference type="NCBI Taxonomy" id="337895"/>
    <lineage>
        <taxon>Bacteria</taxon>
        <taxon>Bacillati</taxon>
        <taxon>Actinomycetota</taxon>
        <taxon>Actinomycetes</taxon>
        <taxon>Streptosporangiales</taxon>
        <taxon>Thermomonosporaceae</taxon>
        <taxon>Actinomadura</taxon>
    </lineage>
</organism>
<keyword evidence="2" id="KW-1185">Reference proteome</keyword>
<dbReference type="GO" id="GO:0006310">
    <property type="term" value="P:DNA recombination"/>
    <property type="evidence" value="ECO:0007669"/>
    <property type="project" value="InterPro"/>
</dbReference>
<dbReference type="EMBL" id="VFPO01000001">
    <property type="protein sequence ID" value="TQM71301.1"/>
    <property type="molecule type" value="Genomic_DNA"/>
</dbReference>
<protein>
    <recommendedName>
        <fullName evidence="3">Integrase</fullName>
    </recommendedName>
</protein>
<dbReference type="Proteomes" id="UP000316706">
    <property type="component" value="Unassembled WGS sequence"/>
</dbReference>
<dbReference type="GO" id="GO:0015074">
    <property type="term" value="P:DNA integration"/>
    <property type="evidence" value="ECO:0007669"/>
    <property type="project" value="InterPro"/>
</dbReference>
<gene>
    <name evidence="1" type="ORF">FHX41_5065</name>
</gene>
<evidence type="ECO:0000313" key="2">
    <source>
        <dbReference type="Proteomes" id="UP000316706"/>
    </source>
</evidence>
<proteinExistence type="predicted"/>
<dbReference type="RefSeq" id="WP_425456935.1">
    <property type="nucleotide sequence ID" value="NZ_VFPO01000001.1"/>
</dbReference>
<evidence type="ECO:0008006" key="3">
    <source>
        <dbReference type="Google" id="ProtNLM"/>
    </source>
</evidence>
<comment type="caution">
    <text evidence="1">The sequence shown here is derived from an EMBL/GenBank/DDBJ whole genome shotgun (WGS) entry which is preliminary data.</text>
</comment>
<dbReference type="InterPro" id="IPR013762">
    <property type="entry name" value="Integrase-like_cat_sf"/>
</dbReference>
<accession>A0A543IL44</accession>
<name>A0A543IL44_9ACTN</name>